<reference evidence="1" key="1">
    <citation type="journal article" date="2023" name="Int. J. Syst. Evol. Microbiol.">
        <title>Collibacillus ludicampi gen. nov., sp. nov., a new soil bacterium of the family Alicyclobacillaceae.</title>
        <authorList>
            <person name="Jojima T."/>
            <person name="Ioku Y."/>
            <person name="Fukuta Y."/>
            <person name="Shirasaka N."/>
            <person name="Matsumura Y."/>
            <person name="Mori M."/>
        </authorList>
    </citation>
    <scope>NUCLEOTIDE SEQUENCE</scope>
    <source>
        <strain evidence="1">TP075</strain>
    </source>
</reference>
<evidence type="ECO:0000313" key="2">
    <source>
        <dbReference type="Proteomes" id="UP001057291"/>
    </source>
</evidence>
<name>A0AAV4LIJ4_9BACL</name>
<dbReference type="Pfam" id="PF14281">
    <property type="entry name" value="PDDEXK_4"/>
    <property type="match status" value="1"/>
</dbReference>
<dbReference type="Proteomes" id="UP001057291">
    <property type="component" value="Unassembled WGS sequence"/>
</dbReference>
<protein>
    <recommendedName>
        <fullName evidence="3">PD-(D/E)XK nuclease superfamily protein</fullName>
    </recommendedName>
</protein>
<accession>A0AAV4LIJ4</accession>
<organism evidence="1 2">
    <name type="scientific">Collibacillus ludicampi</name>
    <dbReference type="NCBI Taxonomy" id="2771369"/>
    <lineage>
        <taxon>Bacteria</taxon>
        <taxon>Bacillati</taxon>
        <taxon>Bacillota</taxon>
        <taxon>Bacilli</taxon>
        <taxon>Bacillales</taxon>
        <taxon>Alicyclobacillaceae</taxon>
        <taxon>Collibacillus</taxon>
    </lineage>
</organism>
<gene>
    <name evidence="1" type="ORF">DNHGIG_28230</name>
</gene>
<dbReference type="RefSeq" id="WP_282200286.1">
    <property type="nucleotide sequence ID" value="NZ_BOQE01000001.1"/>
</dbReference>
<dbReference type="EMBL" id="BOQE01000001">
    <property type="protein sequence ID" value="GIM47274.1"/>
    <property type="molecule type" value="Genomic_DNA"/>
</dbReference>
<comment type="caution">
    <text evidence="1">The sequence shown here is derived from an EMBL/GenBank/DDBJ whole genome shotgun (WGS) entry which is preliminary data.</text>
</comment>
<dbReference type="InterPro" id="IPR029470">
    <property type="entry name" value="PDDEXK_4"/>
</dbReference>
<dbReference type="AlphaFoldDB" id="A0AAV4LIJ4"/>
<evidence type="ECO:0008006" key="3">
    <source>
        <dbReference type="Google" id="ProtNLM"/>
    </source>
</evidence>
<proteinExistence type="predicted"/>
<sequence>MEESIFEILGIGLREDSFTNLLSYTFETLPEFRINLIHFLLNAKGQHSIHWKSMTRKTVSQKNRRDIPDLILYSHDEKIIIVIENKILAHEGKDQTKNYSSKEFKNKIEELLEIEEATFHYYYLTIDGEKPKSKNFKKLTYSQIVSLIPTDLPDRKLSLLLEELREKVMEYNNWPAPKDNDIVLEYLNRTKGFITPERTFSCLIEQLDMNDLILKDIGITGNRGSAFIPFAKWHLPHWEGIRNDTKGGDGLTCYDIHLEMQWDTKKDQEHLSLQLHYQSLPYYTQKELKKCSEWFRETYLLGKGAFFRELEKQEFWMREEGWKLTNGFLRLASYRFDKDVTMGEFKRKITDLVRSMIPIIDQALCEATITYEIANTYKEQVFEGIWLVFLECQRQRNHLLLEQQDDQLIVVVGANDPSDLENEIIVHFAAKEAEKILKEKRVNMRFTYEKAGPILINGQNQLATREYYFRIENNKL</sequence>
<keyword evidence="2" id="KW-1185">Reference proteome</keyword>
<evidence type="ECO:0000313" key="1">
    <source>
        <dbReference type="EMBL" id="GIM47274.1"/>
    </source>
</evidence>